<keyword evidence="3" id="KW-1185">Reference proteome</keyword>
<name>A0ABN3CWN2_9ACTN</name>
<proteinExistence type="predicted"/>
<dbReference type="EMBL" id="BAAAQX010000035">
    <property type="protein sequence ID" value="GAA2213814.1"/>
    <property type="molecule type" value="Genomic_DNA"/>
</dbReference>
<protein>
    <submittedName>
        <fullName evidence="2">Uncharacterized protein</fullName>
    </submittedName>
</protein>
<evidence type="ECO:0000256" key="1">
    <source>
        <dbReference type="SAM" id="MobiDB-lite"/>
    </source>
</evidence>
<comment type="caution">
    <text evidence="2">The sequence shown here is derived from an EMBL/GenBank/DDBJ whole genome shotgun (WGS) entry which is preliminary data.</text>
</comment>
<accession>A0ABN3CWN2</accession>
<organism evidence="2 3">
    <name type="scientific">Nonomuraea monospora</name>
    <dbReference type="NCBI Taxonomy" id="568818"/>
    <lineage>
        <taxon>Bacteria</taxon>
        <taxon>Bacillati</taxon>
        <taxon>Actinomycetota</taxon>
        <taxon>Actinomycetes</taxon>
        <taxon>Streptosporangiales</taxon>
        <taxon>Streptosporangiaceae</taxon>
        <taxon>Nonomuraea</taxon>
    </lineage>
</organism>
<evidence type="ECO:0000313" key="3">
    <source>
        <dbReference type="Proteomes" id="UP001499843"/>
    </source>
</evidence>
<reference evidence="2 3" key="1">
    <citation type="journal article" date="2019" name="Int. J. Syst. Evol. Microbiol.">
        <title>The Global Catalogue of Microorganisms (GCM) 10K type strain sequencing project: providing services to taxonomists for standard genome sequencing and annotation.</title>
        <authorList>
            <consortium name="The Broad Institute Genomics Platform"/>
            <consortium name="The Broad Institute Genome Sequencing Center for Infectious Disease"/>
            <person name="Wu L."/>
            <person name="Ma J."/>
        </authorList>
    </citation>
    <scope>NUCLEOTIDE SEQUENCE [LARGE SCALE GENOMIC DNA]</scope>
    <source>
        <strain evidence="2 3">JCM 16114</strain>
    </source>
</reference>
<gene>
    <name evidence="2" type="ORF">GCM10009850_092770</name>
</gene>
<sequence>MVEDLAERVRLLGLPGGVRLARCLERVDGACGTTWFRRRNGQSPDTAPAYHTLRTMGPGNPNEHRQRR</sequence>
<dbReference type="Proteomes" id="UP001499843">
    <property type="component" value="Unassembled WGS sequence"/>
</dbReference>
<evidence type="ECO:0000313" key="2">
    <source>
        <dbReference type="EMBL" id="GAA2213814.1"/>
    </source>
</evidence>
<feature type="region of interest" description="Disordered" evidence="1">
    <location>
        <begin position="39"/>
        <end position="68"/>
    </location>
</feature>